<accession>A0A3B0XF75</accession>
<dbReference type="EMBL" id="UOFI01000089">
    <property type="protein sequence ID" value="VAW66965.1"/>
    <property type="molecule type" value="Genomic_DNA"/>
</dbReference>
<dbReference type="AlphaFoldDB" id="A0A3B0XF75"/>
<evidence type="ECO:0000313" key="1">
    <source>
        <dbReference type="EMBL" id="VAW66965.1"/>
    </source>
</evidence>
<reference evidence="1" key="1">
    <citation type="submission" date="2018-06" db="EMBL/GenBank/DDBJ databases">
        <authorList>
            <person name="Zhirakovskaya E."/>
        </authorList>
    </citation>
    <scope>NUCLEOTIDE SEQUENCE</scope>
</reference>
<protein>
    <submittedName>
        <fullName evidence="1">Activator of (R)-2-hydroxyglutaryl-CoA dehydratase</fullName>
    </submittedName>
</protein>
<sequence>MTVSQNNTAGEFQIDINSIQNRHNSSDKHNNNQQHWSEFLAKPDLNSDKSKITILQGGLTAAQDKLFEATLISLGYNCKKLDVPDNDSFHHGKEYGNRGQCNPTYFTVGNLIKHLCKLRDEEGLSSETIVKNYIFLTAGGCGPCRFGMYITEYRKALRDAGFNGFRVISFQNDGGLDQSENNSTIIFNLPFFMAVLRAVVVGDILNVIATRMRPYEIEPGSTDKAIEKSLSIVYDAIKSKKSIFMALIRCRKVLKKVALNYNQAKPKVIIMGEFWAITTEGDGNYHLQRFLEEEGAECNISIVTNRALHNLWENKFNLSSTMMLEDNQLPEGIKFDFETPKKLLILNIAEKGIKSFFAICASLTGLKDYKLSNMNKLGKISGQYYPHELQGGEGHLEVAYLIDAVEKNKSHMVISIKPFGCMPSSGVSDGVQSLVTAQYPQANFLAVETSGDGAVNAQSRIQMALFKARKKAQDEYEDSNNLSLPTAQHNFLQYPKKSKKYACTAANKTRQFAI</sequence>
<dbReference type="PANTHER" id="PTHR32329">
    <property type="entry name" value="BIFUNCTIONAL PROTEIN [INCLUDES 2-HYDROXYACYL-COA DEHYDRATASE (N-TER) AND ITS ACTIVATOR DOMAIN (C_TERM)-RELATED"/>
    <property type="match status" value="1"/>
</dbReference>
<dbReference type="PANTHER" id="PTHR32329:SF2">
    <property type="entry name" value="BIFUNCTIONAL PROTEIN [INCLUDES 2-HYDROXYACYL-COA DEHYDRATASE (N-TER) AND ITS ACTIVATOR DOMAIN (C_TERM)"/>
    <property type="match status" value="1"/>
</dbReference>
<dbReference type="InterPro" id="IPR051805">
    <property type="entry name" value="Dehydratase_Activator_Redct"/>
</dbReference>
<gene>
    <name evidence="1" type="ORF">MNBD_GAMMA09-1439</name>
</gene>
<organism evidence="1">
    <name type="scientific">hydrothermal vent metagenome</name>
    <dbReference type="NCBI Taxonomy" id="652676"/>
    <lineage>
        <taxon>unclassified sequences</taxon>
        <taxon>metagenomes</taxon>
        <taxon>ecological metagenomes</taxon>
    </lineage>
</organism>
<proteinExistence type="predicted"/>
<name>A0A3B0XF75_9ZZZZ</name>